<evidence type="ECO:0000313" key="1">
    <source>
        <dbReference type="EMBL" id="GIQ84411.1"/>
    </source>
</evidence>
<keyword evidence="2" id="KW-1185">Reference proteome</keyword>
<dbReference type="EMBL" id="BDIP01001446">
    <property type="protein sequence ID" value="GIQ84411.1"/>
    <property type="molecule type" value="Genomic_DNA"/>
</dbReference>
<gene>
    <name evidence="1" type="ORF">KIPB_005896</name>
</gene>
<dbReference type="AlphaFoldDB" id="A0A9K3CY21"/>
<organism evidence="1 2">
    <name type="scientific">Kipferlia bialata</name>
    <dbReference type="NCBI Taxonomy" id="797122"/>
    <lineage>
        <taxon>Eukaryota</taxon>
        <taxon>Metamonada</taxon>
        <taxon>Carpediemonas-like organisms</taxon>
        <taxon>Kipferlia</taxon>
    </lineage>
</organism>
<dbReference type="InterPro" id="IPR013083">
    <property type="entry name" value="Znf_RING/FYVE/PHD"/>
</dbReference>
<reference evidence="1 2" key="1">
    <citation type="journal article" date="2018" name="PLoS ONE">
        <title>The draft genome of Kipferlia bialata reveals reductive genome evolution in fornicate parasites.</title>
        <authorList>
            <person name="Tanifuji G."/>
            <person name="Takabayashi S."/>
            <person name="Kume K."/>
            <person name="Takagi M."/>
            <person name="Nakayama T."/>
            <person name="Kamikawa R."/>
            <person name="Inagaki Y."/>
            <person name="Hashimoto T."/>
        </authorList>
    </citation>
    <scope>NUCLEOTIDE SEQUENCE [LARGE SCALE GENOMIC DNA]</scope>
    <source>
        <strain evidence="1">NY0173</strain>
    </source>
</reference>
<dbReference type="Pfam" id="PF13771">
    <property type="entry name" value="zf-HC5HC2H"/>
    <property type="match status" value="1"/>
</dbReference>
<proteinExistence type="predicted"/>
<dbReference type="OrthoDB" id="2384350at2759"/>
<name>A0A9K3CY21_9EUKA</name>
<dbReference type="Proteomes" id="UP000265618">
    <property type="component" value="Unassembled WGS sequence"/>
</dbReference>
<evidence type="ECO:0000313" key="2">
    <source>
        <dbReference type="Proteomes" id="UP000265618"/>
    </source>
</evidence>
<protein>
    <submittedName>
        <fullName evidence="1">Uncharacterized protein</fullName>
    </submittedName>
</protein>
<sequence>MDQGFVCVYYSFHNHFLAFQRWILDLNSRIDGALFFQLLDRRQQGSRTGISSNTSRFIPDDPDTDEADLEYSFVPPDPQYLKAIRCDGDALLLTPPEEPEGGTGTDADTLAQRDAAITVLEERVALEPFLHVPELDACMCRDPTYSDCGSEGEEGDTDGTALPAASPFDKEVVLGRLSSSPAHRCLGCPLSLALQCRSVYPCVQHHARTLIELLSAYKEGTGADGLNDGSLEPLFRSTAIVELASLGYGRAAARIAKGKTKGKGKGAAVSTSVPPPPPGLSLVSGDTCEVLDFHSCAVAVSDASSHTGDEDSPVVYTPVQIASPSYVSYGAHTLRVDRIYMSQHGAFVMGPDVSPPHMCLVASVCEVVALSAEAQASLSPPPTLPSRPFALVAPESPAPPPLPASQMKRDIPLSPLACLAVPSLFLVDSDLKLSQPQDTLVASVRKGITKCIRELCPQTDGVYHMPRGEALSAVRDRLRVLGQGVISARGKGLCAFCNQPVPEAEVVPHASRINARTKQCASALIFHRDCAYLSPEAWCCPNSTGTDPGGMGEDLGEDPEDVPHLSTSALTLYSKGVADKESAAQAQAEVEAFLVGVSAVTAWYNVNRAAKRSRKLSCKVCGVGGASVGCWVPSCRHVVHAGCAVQQGWHFGEHRAYYCPVHDKSKKKR</sequence>
<dbReference type="Gene3D" id="3.30.40.10">
    <property type="entry name" value="Zinc/RING finger domain, C3HC4 (zinc finger)"/>
    <property type="match status" value="1"/>
</dbReference>
<accession>A0A9K3CY21</accession>
<comment type="caution">
    <text evidence="1">The sequence shown here is derived from an EMBL/GenBank/DDBJ whole genome shotgun (WGS) entry which is preliminary data.</text>
</comment>